<accession>A0ABT5L847</accession>
<keyword evidence="1" id="KW-0175">Coiled coil</keyword>
<proteinExistence type="predicted"/>
<evidence type="ECO:0000313" key="2">
    <source>
        <dbReference type="EMBL" id="MDC9031854.1"/>
    </source>
</evidence>
<name>A0ABT5L847_9MOLU</name>
<dbReference type="EMBL" id="JANHJP010000001">
    <property type="protein sequence ID" value="MDC9031854.1"/>
    <property type="molecule type" value="Genomic_DNA"/>
</dbReference>
<sequence>MTLLKENIPYSEDNNNLNNSNQIDHSESHLLLEIQKIETFLKKFNFCDNLEKENFFTNFQQNQFQEQETLKKNFLTDINKLNIQHKNNISKILEQKKHYQQQKNLNHEDYFLLIENIKKEIKKKDLEKKEIYTKFNIQKEKIEQKYKLNFNHINETEKEKKLQKEQLTQKFSEDSKIILEKTKILISNIIKDFEQKHIISNDKINQMKKEQKEKIICLNQKYKSYFNQIQKEQNQEKIKCLKKLKYNNILFQKNLNQHNEILTQIKQKFDQKKNTLEKTINKLFAEQKLKNFFIPNMTIEPEQNQKFISLINHNKKNELKYFQNLYLWHKKYIFLKLLYQQQTKNNDIENIFLDKQKNLKIKHNNLLKEKDQEIINNNTIKEIKLLEINFLIFEMNKKYNILNIELEELEEENNLEYLYYQDNNKIDIYLNYLNYQKQILTIQKEKEQKTFLIQNQLRIEIIKLNIQHLENTIQNINQKIDLNKKKIELNKTHNKNNIFKKINFEQQKEYFRKRTSLTQLEIEYEIKRYFNYNKYFSDNLISFIDYMKVQNKIKENLFNEILKQINKCIEPKQYQTKELKKILDLCPLFINNIKNKQFFYHYVLKEKIKKLKQFRFQQKIDFHNQICQYAKKNIFYIQNIIYKNKLKNKKKYVEIENKIKIYEQMYLSLKKENISLQKEKKRSQQEQLIQKIKQIQNYKLKKNYLYQNKISSFFIKIENIPKDKSLLNKIYLKFYKFKITSYFSKWIKNINFLNQILNKEYNTLFRNINTLNTKTSLEAKQILTDNKNKIIWLSEHFLDIIQNINHIDIKNLKQNQQKEKNFLNKQLILNKKIFESQLQNKKKENDLIEENLKDVLAAIQNNFDIKFNQMRIKSLNQEKKLIQNLNTKTNTILLTKNKTIENKKILMKTYYKQEEINILSIKDKIKKKYDNYNSVLLQHKNKIIKKMKQNIYYLFLFQKKSLWKTKIMFYFKNFKQKLEIKKTYAQNQKRINYKIKIQLFLYKKFAIFL</sequence>
<evidence type="ECO:0000313" key="3">
    <source>
        <dbReference type="Proteomes" id="UP001221763"/>
    </source>
</evidence>
<protein>
    <submittedName>
        <fullName evidence="2">Uncharacterized protein</fullName>
    </submittedName>
</protein>
<feature type="coiled-coil region" evidence="1">
    <location>
        <begin position="824"/>
        <end position="858"/>
    </location>
</feature>
<gene>
    <name evidence="2" type="ORF">M8044_000073</name>
</gene>
<comment type="caution">
    <text evidence="2">The sequence shown here is derived from an EMBL/GenBank/DDBJ whole genome shotgun (WGS) entry which is preliminary data.</text>
</comment>
<feature type="coiled-coil region" evidence="1">
    <location>
        <begin position="201"/>
        <end position="235"/>
    </location>
</feature>
<keyword evidence="3" id="KW-1185">Reference proteome</keyword>
<organism evidence="2 3">
    <name type="scientific">Columbia Basin potato purple top phytoplasma</name>
    <dbReference type="NCBI Taxonomy" id="307134"/>
    <lineage>
        <taxon>Bacteria</taxon>
        <taxon>Bacillati</taxon>
        <taxon>Mycoplasmatota</taxon>
        <taxon>Mollicutes</taxon>
        <taxon>Acholeplasmatales</taxon>
        <taxon>Acholeplasmataceae</taxon>
        <taxon>Candidatus Phytoplasma</taxon>
        <taxon>16SrVI (Clover proliferation group)</taxon>
    </lineage>
</organism>
<reference evidence="2 3" key="1">
    <citation type="journal article" date="2023" name="Plant">
        <title>Draft Genome Sequence Resource of CBPPT1, a 'Candidatus Phytoplasma trifolii'-Related Strain Associated with Potato Purple Top Disease in the Columbia Basin, U.S.A.</title>
        <authorList>
            <person name="Wei W."/>
            <person name="Shao J."/>
            <person name="Bottner-Parker K.D."/>
            <person name="Zhao Y."/>
        </authorList>
    </citation>
    <scope>NUCLEOTIDE SEQUENCE [LARGE SCALE GENOMIC DNA]</scope>
    <source>
        <strain evidence="2 3">CBPPT1</strain>
    </source>
</reference>
<evidence type="ECO:0000256" key="1">
    <source>
        <dbReference type="SAM" id="Coils"/>
    </source>
</evidence>
<dbReference type="RefSeq" id="WP_273585087.1">
    <property type="nucleotide sequence ID" value="NZ_JANHJP010000001.1"/>
</dbReference>
<dbReference type="Proteomes" id="UP001221763">
    <property type="component" value="Unassembled WGS sequence"/>
</dbReference>
<feature type="coiled-coil region" evidence="1">
    <location>
        <begin position="459"/>
        <end position="486"/>
    </location>
</feature>
<feature type="coiled-coil region" evidence="1">
    <location>
        <begin position="652"/>
        <end position="686"/>
    </location>
</feature>